<feature type="region of interest" description="Disordered" evidence="1">
    <location>
        <begin position="151"/>
        <end position="178"/>
    </location>
</feature>
<reference evidence="2" key="1">
    <citation type="journal article" date="2020" name="Phytopathology">
        <title>Genome Sequence Resources of Colletotrichum truncatum, C. plurivorum, C. musicola, and C. sojae: Four Species Pathogenic to Soybean (Glycine max).</title>
        <authorList>
            <person name="Rogerio F."/>
            <person name="Boufleur T.R."/>
            <person name="Ciampi-Guillardi M."/>
            <person name="Sukno S.A."/>
            <person name="Thon M.R."/>
            <person name="Massola Junior N.S."/>
            <person name="Baroncelli R."/>
        </authorList>
    </citation>
    <scope>NUCLEOTIDE SEQUENCE</scope>
    <source>
        <strain evidence="2">LFN0074</strain>
    </source>
</reference>
<organism evidence="2 3">
    <name type="scientific">Colletotrichum musicola</name>
    <dbReference type="NCBI Taxonomy" id="2175873"/>
    <lineage>
        <taxon>Eukaryota</taxon>
        <taxon>Fungi</taxon>
        <taxon>Dikarya</taxon>
        <taxon>Ascomycota</taxon>
        <taxon>Pezizomycotina</taxon>
        <taxon>Sordariomycetes</taxon>
        <taxon>Hypocreomycetidae</taxon>
        <taxon>Glomerellales</taxon>
        <taxon>Glomerellaceae</taxon>
        <taxon>Colletotrichum</taxon>
        <taxon>Colletotrichum orchidearum species complex</taxon>
    </lineage>
</organism>
<evidence type="ECO:0000256" key="1">
    <source>
        <dbReference type="SAM" id="MobiDB-lite"/>
    </source>
</evidence>
<name>A0A8H6KPH2_9PEZI</name>
<feature type="region of interest" description="Disordered" evidence="1">
    <location>
        <begin position="1"/>
        <end position="29"/>
    </location>
</feature>
<dbReference type="EMBL" id="WIGM01000188">
    <property type="protein sequence ID" value="KAF6834870.1"/>
    <property type="molecule type" value="Genomic_DNA"/>
</dbReference>
<evidence type="ECO:0000313" key="2">
    <source>
        <dbReference type="EMBL" id="KAF6834870.1"/>
    </source>
</evidence>
<gene>
    <name evidence="2" type="ORF">CMUS01_05991</name>
</gene>
<proteinExistence type="predicted"/>
<accession>A0A8H6KPH2</accession>
<feature type="region of interest" description="Disordered" evidence="1">
    <location>
        <begin position="70"/>
        <end position="95"/>
    </location>
</feature>
<dbReference type="AlphaFoldDB" id="A0A8H6KPH2"/>
<dbReference type="Proteomes" id="UP000639643">
    <property type="component" value="Unassembled WGS sequence"/>
</dbReference>
<comment type="caution">
    <text evidence="2">The sequence shown here is derived from an EMBL/GenBank/DDBJ whole genome shotgun (WGS) entry which is preliminary data.</text>
</comment>
<keyword evidence="3" id="KW-1185">Reference proteome</keyword>
<evidence type="ECO:0000313" key="3">
    <source>
        <dbReference type="Proteomes" id="UP000639643"/>
    </source>
</evidence>
<protein>
    <submittedName>
        <fullName evidence="2">Uncharacterized protein</fullName>
    </submittedName>
</protein>
<sequence>MRRTETGPLSTQQQREPRRGKKKAPGMKSLSTWALIKHSSPVQKFPGSRLVMAVLAASERHGKKVVHFTKELSPHPGGPLGTFGSVAGGKKSGEPTSYQLAKDITENGKEEEQKKRSANTLIAVPYLDEAWARRDAAASVSMRAFSISYVNGHMPRDRSPTHTHTHHPSASEAGKQQQ</sequence>